<evidence type="ECO:0000313" key="2">
    <source>
        <dbReference type="Proteomes" id="UP000245695"/>
    </source>
</evidence>
<accession>A0A2P2BNX3</accession>
<sequence length="81" mass="8916">MSCGCSNMDKNNGRNVVDLVRSKGKGDFPLRTTHDIECVNCSKVFTMTTHVDKCPHCNMVYGVTPCSSMDKNNIKPAGVNY</sequence>
<name>A0A2P2BNX3_9FIRM</name>
<protein>
    <submittedName>
        <fullName evidence="1">Uncharacterized protein</fullName>
    </submittedName>
</protein>
<gene>
    <name evidence="1" type="ORF">FRIFI_0522</name>
</gene>
<dbReference type="RefSeq" id="WP_092927211.1">
    <property type="nucleotide sequence ID" value="NZ_FJTZ01000012.1"/>
</dbReference>
<dbReference type="Proteomes" id="UP000245695">
    <property type="component" value="Chromosome 1"/>
</dbReference>
<dbReference type="EMBL" id="LN650648">
    <property type="protein sequence ID" value="CEI72069.1"/>
    <property type="molecule type" value="Genomic_DNA"/>
</dbReference>
<organism evidence="1 2">
    <name type="scientific">Romboutsia hominis</name>
    <dbReference type="NCBI Taxonomy" id="1507512"/>
    <lineage>
        <taxon>Bacteria</taxon>
        <taxon>Bacillati</taxon>
        <taxon>Bacillota</taxon>
        <taxon>Clostridia</taxon>
        <taxon>Peptostreptococcales</taxon>
        <taxon>Peptostreptococcaceae</taxon>
        <taxon>Romboutsia</taxon>
    </lineage>
</organism>
<dbReference type="AlphaFoldDB" id="A0A2P2BNX3"/>
<reference evidence="1 2" key="1">
    <citation type="submission" date="2014-09" db="EMBL/GenBank/DDBJ databases">
        <authorList>
            <person name="Hornung B.V."/>
        </authorList>
    </citation>
    <scope>NUCLEOTIDE SEQUENCE [LARGE SCALE GENOMIC DNA]</scope>
    <source>
        <strain evidence="1 2">FRIFI</strain>
    </source>
</reference>
<proteinExistence type="predicted"/>
<dbReference type="KEGG" id="rhom:FRIFI_0522"/>
<evidence type="ECO:0000313" key="1">
    <source>
        <dbReference type="EMBL" id="CEI72069.1"/>
    </source>
</evidence>
<keyword evidence="2" id="KW-1185">Reference proteome</keyword>